<accession>A0ABR3JWN1</accession>
<dbReference type="InterPro" id="IPR010989">
    <property type="entry name" value="SNARE"/>
</dbReference>
<evidence type="ECO:0000256" key="9">
    <source>
        <dbReference type="SAM" id="Coils"/>
    </source>
</evidence>
<evidence type="ECO:0000256" key="4">
    <source>
        <dbReference type="ARBA" id="ARBA00022692"/>
    </source>
</evidence>
<dbReference type="EMBL" id="JASNQZ010000002">
    <property type="protein sequence ID" value="KAL0960024.1"/>
    <property type="molecule type" value="Genomic_DNA"/>
</dbReference>
<dbReference type="Pfam" id="PF09177">
    <property type="entry name" value="STX6_10_61_N"/>
    <property type="match status" value="1"/>
</dbReference>
<gene>
    <name evidence="13" type="ORF">HGRIS_011672</name>
</gene>
<keyword evidence="8 11" id="KW-0472">Membrane</keyword>
<sequence>MDPFASNSEDPYHAVQSEIAGSLQAARTLCSSYIRVRGYGSAREEESEAREELQTALDLLEVDLEDLDESVKIVESSSGARSFGLSNFEVQERRRYVEQAKKEIRTLRANLPSSSTPRAPLSPNPLSPRPSSPVPGFPAAHPLATGSRTHSRVNSGGASAAAPAAVGALNPTEDDDQSEWARAEQQMLIEQQDRTIHSIAGTLTTLAQQAGLMGQEIGEHVELLDDLEQNVDRSDNKLQDAMKRMRKFVRDTEETKSGWCIVILIIVLVILLLAVILV</sequence>
<name>A0ABR3JWN1_9AGAR</name>
<evidence type="ECO:0000256" key="1">
    <source>
        <dbReference type="ARBA" id="ARBA00004409"/>
    </source>
</evidence>
<reference evidence="14" key="1">
    <citation type="submission" date="2024-06" db="EMBL/GenBank/DDBJ databases">
        <title>Multi-omics analyses provide insights into the biosynthesis of the anticancer antibiotic pleurotin in Hohenbuehelia grisea.</title>
        <authorList>
            <person name="Weaver J.A."/>
            <person name="Alberti F."/>
        </authorList>
    </citation>
    <scope>NUCLEOTIDE SEQUENCE [LARGE SCALE GENOMIC DNA]</scope>
    <source>
        <strain evidence="14">T-177</strain>
    </source>
</reference>
<feature type="compositionally biased region" description="Low complexity" evidence="10">
    <location>
        <begin position="156"/>
        <end position="168"/>
    </location>
</feature>
<dbReference type="CDD" id="cd21442">
    <property type="entry name" value="SNARE_NTD_STX6-like"/>
    <property type="match status" value="1"/>
</dbReference>
<evidence type="ECO:0000256" key="11">
    <source>
        <dbReference type="SAM" id="Phobius"/>
    </source>
</evidence>
<keyword evidence="14" id="KW-1185">Reference proteome</keyword>
<evidence type="ECO:0000313" key="13">
    <source>
        <dbReference type="EMBL" id="KAL0960024.1"/>
    </source>
</evidence>
<dbReference type="PANTHER" id="PTHR12791">
    <property type="entry name" value="GOLGI SNARE BET1-RELATED"/>
    <property type="match status" value="1"/>
</dbReference>
<protein>
    <recommendedName>
        <fullName evidence="12">t-SNARE coiled-coil homology domain-containing protein</fullName>
    </recommendedName>
</protein>
<evidence type="ECO:0000256" key="10">
    <source>
        <dbReference type="SAM" id="MobiDB-lite"/>
    </source>
</evidence>
<dbReference type="InterPro" id="IPR015260">
    <property type="entry name" value="Syntaxin-6/10/61_N"/>
</dbReference>
<dbReference type="Gene3D" id="1.20.58.90">
    <property type="match status" value="1"/>
</dbReference>
<keyword evidence="3" id="KW-0813">Transport</keyword>
<evidence type="ECO:0000256" key="8">
    <source>
        <dbReference type="ARBA" id="ARBA00023136"/>
    </source>
</evidence>
<proteinExistence type="inferred from homology"/>
<comment type="similarity">
    <text evidence="2">Belongs to the syntaxin family.</text>
</comment>
<dbReference type="InterPro" id="IPR000727">
    <property type="entry name" value="T_SNARE_dom"/>
</dbReference>
<evidence type="ECO:0000256" key="2">
    <source>
        <dbReference type="ARBA" id="ARBA00009063"/>
    </source>
</evidence>
<evidence type="ECO:0000256" key="7">
    <source>
        <dbReference type="ARBA" id="ARBA00023034"/>
    </source>
</evidence>
<dbReference type="SMART" id="SM00397">
    <property type="entry name" value="t_SNARE"/>
    <property type="match status" value="1"/>
</dbReference>
<dbReference type="Gene3D" id="1.20.5.110">
    <property type="match status" value="1"/>
</dbReference>
<keyword evidence="6 11" id="KW-1133">Transmembrane helix</keyword>
<dbReference type="Pfam" id="PF05739">
    <property type="entry name" value="SNARE"/>
    <property type="match status" value="1"/>
</dbReference>
<evidence type="ECO:0000256" key="6">
    <source>
        <dbReference type="ARBA" id="ARBA00022989"/>
    </source>
</evidence>
<keyword evidence="5" id="KW-0653">Protein transport</keyword>
<evidence type="ECO:0000256" key="5">
    <source>
        <dbReference type="ARBA" id="ARBA00022927"/>
    </source>
</evidence>
<feature type="compositionally biased region" description="Pro residues" evidence="10">
    <location>
        <begin position="120"/>
        <end position="136"/>
    </location>
</feature>
<dbReference type="CDD" id="cd15851">
    <property type="entry name" value="SNARE_Syntaxin6"/>
    <property type="match status" value="1"/>
</dbReference>
<evidence type="ECO:0000313" key="14">
    <source>
        <dbReference type="Proteomes" id="UP001556367"/>
    </source>
</evidence>
<comment type="subcellular location">
    <subcellularLocation>
        <location evidence="1">Golgi apparatus membrane</location>
        <topology evidence="1">Single-pass type IV membrane protein</topology>
    </subcellularLocation>
</comment>
<comment type="caution">
    <text evidence="13">The sequence shown here is derived from an EMBL/GenBank/DDBJ whole genome shotgun (WGS) entry which is preliminary data.</text>
</comment>
<dbReference type="SUPFAM" id="SSF58038">
    <property type="entry name" value="SNARE fusion complex"/>
    <property type="match status" value="1"/>
</dbReference>
<dbReference type="Proteomes" id="UP001556367">
    <property type="component" value="Unassembled WGS sequence"/>
</dbReference>
<evidence type="ECO:0000256" key="3">
    <source>
        <dbReference type="ARBA" id="ARBA00022448"/>
    </source>
</evidence>
<feature type="transmembrane region" description="Helical" evidence="11">
    <location>
        <begin position="257"/>
        <end position="277"/>
    </location>
</feature>
<keyword evidence="7" id="KW-0333">Golgi apparatus</keyword>
<feature type="region of interest" description="Disordered" evidence="10">
    <location>
        <begin position="107"/>
        <end position="174"/>
    </location>
</feature>
<feature type="domain" description="T-SNARE coiled-coil homology" evidence="12">
    <location>
        <begin position="186"/>
        <end position="248"/>
    </location>
</feature>
<evidence type="ECO:0000259" key="12">
    <source>
        <dbReference type="PROSITE" id="PS50192"/>
    </source>
</evidence>
<organism evidence="13 14">
    <name type="scientific">Hohenbuehelia grisea</name>
    <dbReference type="NCBI Taxonomy" id="104357"/>
    <lineage>
        <taxon>Eukaryota</taxon>
        <taxon>Fungi</taxon>
        <taxon>Dikarya</taxon>
        <taxon>Basidiomycota</taxon>
        <taxon>Agaricomycotina</taxon>
        <taxon>Agaricomycetes</taxon>
        <taxon>Agaricomycetidae</taxon>
        <taxon>Agaricales</taxon>
        <taxon>Pleurotineae</taxon>
        <taxon>Pleurotaceae</taxon>
        <taxon>Hohenbuehelia</taxon>
    </lineage>
</organism>
<feature type="coiled-coil region" evidence="9">
    <location>
        <begin position="217"/>
        <end position="244"/>
    </location>
</feature>
<keyword evidence="9" id="KW-0175">Coiled coil</keyword>
<dbReference type="SUPFAM" id="SSF47661">
    <property type="entry name" value="t-snare proteins"/>
    <property type="match status" value="1"/>
</dbReference>
<keyword evidence="4 11" id="KW-0812">Transmembrane</keyword>
<dbReference type="PROSITE" id="PS50192">
    <property type="entry name" value="T_SNARE"/>
    <property type="match status" value="1"/>
</dbReference>